<dbReference type="InterPro" id="IPR036390">
    <property type="entry name" value="WH_DNA-bd_sf"/>
</dbReference>
<comment type="caution">
    <text evidence="5">The sequence shown here is derived from an EMBL/GenBank/DDBJ whole genome shotgun (WGS) entry which is preliminary data.</text>
</comment>
<dbReference type="GO" id="GO:0003677">
    <property type="term" value="F:DNA binding"/>
    <property type="evidence" value="ECO:0007669"/>
    <property type="project" value="UniProtKB-KW"/>
</dbReference>
<dbReference type="AlphaFoldDB" id="A0A7C3ARF2"/>
<organism evidence="5">
    <name type="scientific">Thermorudis sp</name>
    <dbReference type="NCBI Taxonomy" id="1969470"/>
    <lineage>
        <taxon>Bacteria</taxon>
        <taxon>Pseudomonadati</taxon>
        <taxon>Thermomicrobiota</taxon>
        <taxon>Thermomicrobia</taxon>
        <taxon>Thermomicrobia incertae sedis</taxon>
        <taxon>Thermorudis</taxon>
    </lineage>
</organism>
<gene>
    <name evidence="5" type="ORF">ENP13_05155</name>
</gene>
<proteinExistence type="predicted"/>
<evidence type="ECO:0000259" key="4">
    <source>
        <dbReference type="PROSITE" id="PS50949"/>
    </source>
</evidence>
<evidence type="ECO:0000256" key="2">
    <source>
        <dbReference type="ARBA" id="ARBA00023125"/>
    </source>
</evidence>
<sequence length="252" mass="27402">MDRPTGLQPIARSRISHQAVIQLWRLIRDGYWSPGERLPPERELAEQLQVSRGSLREALRILEVAGVVESRQGDGTFVREGPGLGLLSPLAVIFGASGDLVGDLLEVRMIVEPQIAARAAVRATADEIAEMNAAVAAMASLLDREGVALEALEHDRAFHRAVARASHNEVAVRVIELINQTLQEVRRHFVASTERLRRAHERHLEILAAIEAHDAPGASAAMTRHLTEIEGYILSEALGHQGDATATGEGGR</sequence>
<keyword evidence="1" id="KW-0805">Transcription regulation</keyword>
<dbReference type="Gene3D" id="1.10.10.10">
    <property type="entry name" value="Winged helix-like DNA-binding domain superfamily/Winged helix DNA-binding domain"/>
    <property type="match status" value="1"/>
</dbReference>
<dbReference type="Pfam" id="PF00392">
    <property type="entry name" value="GntR"/>
    <property type="match status" value="1"/>
</dbReference>
<dbReference type="CDD" id="cd07377">
    <property type="entry name" value="WHTH_GntR"/>
    <property type="match status" value="1"/>
</dbReference>
<name>A0A7C3ARF2_9BACT</name>
<dbReference type="PRINTS" id="PR00035">
    <property type="entry name" value="HTHGNTR"/>
</dbReference>
<dbReference type="GO" id="GO:0003700">
    <property type="term" value="F:DNA-binding transcription factor activity"/>
    <property type="evidence" value="ECO:0007669"/>
    <property type="project" value="InterPro"/>
</dbReference>
<keyword evidence="2" id="KW-0238">DNA-binding</keyword>
<dbReference type="PROSITE" id="PS50949">
    <property type="entry name" value="HTH_GNTR"/>
    <property type="match status" value="1"/>
</dbReference>
<evidence type="ECO:0000256" key="3">
    <source>
        <dbReference type="ARBA" id="ARBA00023163"/>
    </source>
</evidence>
<protein>
    <submittedName>
        <fullName evidence="5">FadR family transcriptional regulator</fullName>
    </submittedName>
</protein>
<dbReference type="SMART" id="SM00345">
    <property type="entry name" value="HTH_GNTR"/>
    <property type="match status" value="1"/>
</dbReference>
<evidence type="ECO:0000256" key="1">
    <source>
        <dbReference type="ARBA" id="ARBA00023015"/>
    </source>
</evidence>
<dbReference type="InterPro" id="IPR008920">
    <property type="entry name" value="TF_FadR/GntR_C"/>
</dbReference>
<feature type="domain" description="HTH gntR-type" evidence="4">
    <location>
        <begin position="13"/>
        <end position="81"/>
    </location>
</feature>
<dbReference type="EMBL" id="DSID01000401">
    <property type="protein sequence ID" value="HEX70614.1"/>
    <property type="molecule type" value="Genomic_DNA"/>
</dbReference>
<dbReference type="PANTHER" id="PTHR43537">
    <property type="entry name" value="TRANSCRIPTIONAL REGULATOR, GNTR FAMILY"/>
    <property type="match status" value="1"/>
</dbReference>
<dbReference type="Pfam" id="PF07729">
    <property type="entry name" value="FCD"/>
    <property type="match status" value="1"/>
</dbReference>
<evidence type="ECO:0000313" key="5">
    <source>
        <dbReference type="EMBL" id="HEX70614.1"/>
    </source>
</evidence>
<reference evidence="5" key="1">
    <citation type="journal article" date="2020" name="mSystems">
        <title>Genome- and Community-Level Interaction Insights into Carbon Utilization and Element Cycling Functions of Hydrothermarchaeota in Hydrothermal Sediment.</title>
        <authorList>
            <person name="Zhou Z."/>
            <person name="Liu Y."/>
            <person name="Xu W."/>
            <person name="Pan J."/>
            <person name="Luo Z.H."/>
            <person name="Li M."/>
        </authorList>
    </citation>
    <scope>NUCLEOTIDE SEQUENCE [LARGE SCALE GENOMIC DNA]</scope>
    <source>
        <strain evidence="5">SpSt-192</strain>
    </source>
</reference>
<dbReference type="PANTHER" id="PTHR43537:SF5">
    <property type="entry name" value="UXU OPERON TRANSCRIPTIONAL REGULATOR"/>
    <property type="match status" value="1"/>
</dbReference>
<dbReference type="InterPro" id="IPR011711">
    <property type="entry name" value="GntR_C"/>
</dbReference>
<dbReference type="SUPFAM" id="SSF46785">
    <property type="entry name" value="Winged helix' DNA-binding domain"/>
    <property type="match status" value="1"/>
</dbReference>
<keyword evidence="3" id="KW-0804">Transcription</keyword>
<accession>A0A7C3ARF2</accession>
<dbReference type="SUPFAM" id="SSF48008">
    <property type="entry name" value="GntR ligand-binding domain-like"/>
    <property type="match status" value="1"/>
</dbReference>
<dbReference type="Gene3D" id="1.20.120.530">
    <property type="entry name" value="GntR ligand-binding domain-like"/>
    <property type="match status" value="1"/>
</dbReference>
<dbReference type="SMART" id="SM00895">
    <property type="entry name" value="FCD"/>
    <property type="match status" value="1"/>
</dbReference>
<dbReference type="InterPro" id="IPR000524">
    <property type="entry name" value="Tscrpt_reg_HTH_GntR"/>
</dbReference>
<dbReference type="InterPro" id="IPR036388">
    <property type="entry name" value="WH-like_DNA-bd_sf"/>
</dbReference>